<dbReference type="PROSITE" id="PS00814">
    <property type="entry name" value="ADX"/>
    <property type="match status" value="1"/>
</dbReference>
<dbReference type="GO" id="GO:0006694">
    <property type="term" value="P:steroid biosynthetic process"/>
    <property type="evidence" value="ECO:0007669"/>
    <property type="project" value="UniProtKB-KW"/>
</dbReference>
<evidence type="ECO:0000256" key="9">
    <source>
        <dbReference type="ARBA" id="ARBA00023128"/>
    </source>
</evidence>
<proteinExistence type="evidence at transcript level"/>
<evidence type="ECO:0000256" key="2">
    <source>
        <dbReference type="ARBA" id="ARBA00010914"/>
    </source>
</evidence>
<keyword evidence="10" id="KW-0753">Steroid metabolism</keyword>
<keyword evidence="4" id="KW-0001">2Fe-2S</keyword>
<evidence type="ECO:0000256" key="3">
    <source>
        <dbReference type="ARBA" id="ARBA00022448"/>
    </source>
</evidence>
<dbReference type="InterPro" id="IPR001055">
    <property type="entry name" value="Adrenodoxin-like"/>
</dbReference>
<keyword evidence="11" id="KW-0755">Steroidogenesis</keyword>
<organism evidence="15">
    <name type="scientific">Amblyomma triste</name>
    <name type="common">Neotropical tick</name>
    <dbReference type="NCBI Taxonomy" id="251400"/>
    <lineage>
        <taxon>Eukaryota</taxon>
        <taxon>Metazoa</taxon>
        <taxon>Ecdysozoa</taxon>
        <taxon>Arthropoda</taxon>
        <taxon>Chelicerata</taxon>
        <taxon>Arachnida</taxon>
        <taxon>Acari</taxon>
        <taxon>Parasitiformes</taxon>
        <taxon>Ixodida</taxon>
        <taxon>Ixodoidea</taxon>
        <taxon>Ixodidae</taxon>
        <taxon>Amblyomminae</taxon>
        <taxon>Amblyomma</taxon>
    </lineage>
</organism>
<evidence type="ECO:0000256" key="11">
    <source>
        <dbReference type="ARBA" id="ARBA00023250"/>
    </source>
</evidence>
<dbReference type="FunFam" id="3.10.20.30:FF:000013">
    <property type="entry name" value="Adrenodoxin, mitochondrial"/>
    <property type="match status" value="1"/>
</dbReference>
<keyword evidence="8" id="KW-0411">Iron-sulfur</keyword>
<dbReference type="InterPro" id="IPR001041">
    <property type="entry name" value="2Fe-2S_ferredoxin-type"/>
</dbReference>
<dbReference type="GO" id="GO:0009055">
    <property type="term" value="F:electron transfer activity"/>
    <property type="evidence" value="ECO:0007669"/>
    <property type="project" value="TreeGrafter"/>
</dbReference>
<evidence type="ECO:0000256" key="12">
    <source>
        <dbReference type="ARBA" id="ARBA00034078"/>
    </source>
</evidence>
<evidence type="ECO:0000256" key="6">
    <source>
        <dbReference type="ARBA" id="ARBA00022982"/>
    </source>
</evidence>
<reference evidence="15" key="1">
    <citation type="submission" date="2014-03" db="EMBL/GenBank/DDBJ databases">
        <title>The sialotranscriptome of Amblyomma triste, Amblyomma parvum and Amblyomma cajennense ticks, uncovered by 454-based RNA-seq.</title>
        <authorList>
            <person name="Garcia G.R."/>
            <person name="Gardinassi L.G."/>
            <person name="Ribeiro J.M."/>
            <person name="Anatriello E."/>
            <person name="Ferreira B.R."/>
            <person name="Moreira H.N."/>
            <person name="Mafra C."/>
            <person name="Olegario M.M."/>
            <person name="Szabo P.J."/>
            <person name="Miranda-Santos I.K."/>
            <person name="Maruyama S.R."/>
        </authorList>
    </citation>
    <scope>NUCLEOTIDE SEQUENCE</scope>
    <source>
        <strain evidence="15">Mato Grasso do Sul</strain>
        <tissue evidence="15">Salivary glands</tissue>
    </source>
</reference>
<name>A0A023G7B1_AMBTT</name>
<dbReference type="GO" id="GO:0051537">
    <property type="term" value="F:2 iron, 2 sulfur cluster binding"/>
    <property type="evidence" value="ECO:0007669"/>
    <property type="project" value="UniProtKB-KW"/>
</dbReference>
<keyword evidence="5" id="KW-0479">Metal-binding</keyword>
<evidence type="ECO:0000256" key="8">
    <source>
        <dbReference type="ARBA" id="ARBA00023014"/>
    </source>
</evidence>
<dbReference type="Gene3D" id="3.10.20.30">
    <property type="match status" value="1"/>
</dbReference>
<keyword evidence="7" id="KW-0408">Iron</keyword>
<dbReference type="InterPro" id="IPR036010">
    <property type="entry name" value="2Fe-2S_ferredoxin-like_sf"/>
</dbReference>
<dbReference type="PRINTS" id="PR00355">
    <property type="entry name" value="ADRENODOXIN"/>
</dbReference>
<dbReference type="PANTHER" id="PTHR23426:SF76">
    <property type="entry name" value="ADRENODOXIN-LIKE PROTEIN 2, MITOCHONDRIAL"/>
    <property type="match status" value="1"/>
</dbReference>
<comment type="cofactor">
    <cofactor evidence="12">
        <name>[2Fe-2S] cluster</name>
        <dbReference type="ChEBI" id="CHEBI:190135"/>
    </cofactor>
</comment>
<dbReference type="GO" id="GO:0046872">
    <property type="term" value="F:metal ion binding"/>
    <property type="evidence" value="ECO:0007669"/>
    <property type="project" value="UniProtKB-KW"/>
</dbReference>
<dbReference type="PROSITE" id="PS51085">
    <property type="entry name" value="2FE2S_FER_2"/>
    <property type="match status" value="1"/>
</dbReference>
<comment type="subcellular location">
    <subcellularLocation>
        <location evidence="1">Mitochondrion</location>
    </subcellularLocation>
</comment>
<dbReference type="InterPro" id="IPR018298">
    <property type="entry name" value="Adrenodoxin_Fe-S_BS"/>
</dbReference>
<keyword evidence="10" id="KW-0443">Lipid metabolism</keyword>
<dbReference type="EMBL" id="GBBM01005736">
    <property type="protein sequence ID" value="JAC29682.1"/>
    <property type="molecule type" value="mRNA"/>
</dbReference>
<sequence>ESKTTNILKHYVAVSSGRFNEVFSYTEYAAIGKFTVRKRTSGAHILPVFLNHVSRQKKETFDVTFVRENGERVSAGGKVGDSLLDVIINNHLDFDGFGACEGTLACSTCHLIFKPEDFKRLKETPSDEELDMLDLAYGLCETSRLGCQVYLTKELSGMEIKVPAGVNDARGADT</sequence>
<keyword evidence="9" id="KW-0496">Mitochondrion</keyword>
<feature type="non-terminal residue" evidence="15">
    <location>
        <position position="1"/>
    </location>
</feature>
<dbReference type="AlphaFoldDB" id="A0A023G7B1"/>
<evidence type="ECO:0000313" key="15">
    <source>
        <dbReference type="EMBL" id="JAC29682.1"/>
    </source>
</evidence>
<evidence type="ECO:0000259" key="14">
    <source>
        <dbReference type="PROSITE" id="PS51085"/>
    </source>
</evidence>
<protein>
    <submittedName>
        <fullName evidence="15">Putative ferredoxin</fullName>
    </submittedName>
</protein>
<evidence type="ECO:0000256" key="4">
    <source>
        <dbReference type="ARBA" id="ARBA00022714"/>
    </source>
</evidence>
<evidence type="ECO:0000256" key="5">
    <source>
        <dbReference type="ARBA" id="ARBA00022723"/>
    </source>
</evidence>
<keyword evidence="3" id="KW-0813">Transport</keyword>
<accession>A0A023G7B1</accession>
<dbReference type="GO" id="GO:0140647">
    <property type="term" value="P:P450-containing electron transport chain"/>
    <property type="evidence" value="ECO:0007669"/>
    <property type="project" value="InterPro"/>
</dbReference>
<feature type="domain" description="2Fe-2S ferredoxin-type" evidence="14">
    <location>
        <begin position="61"/>
        <end position="166"/>
    </location>
</feature>
<comment type="function">
    <text evidence="13">Required for ecdysteroidogenesis in the prothoracic gland which is necessary for larval to pupal transition.</text>
</comment>
<dbReference type="InterPro" id="IPR012675">
    <property type="entry name" value="Beta-grasp_dom_sf"/>
</dbReference>
<evidence type="ECO:0000256" key="13">
    <source>
        <dbReference type="ARBA" id="ARBA00054507"/>
    </source>
</evidence>
<dbReference type="SUPFAM" id="SSF54292">
    <property type="entry name" value="2Fe-2S ferredoxin-like"/>
    <property type="match status" value="1"/>
</dbReference>
<dbReference type="GO" id="GO:0045998">
    <property type="term" value="P:positive regulation of ecdysteroid biosynthetic process"/>
    <property type="evidence" value="ECO:0007669"/>
    <property type="project" value="UniProtKB-ARBA"/>
</dbReference>
<evidence type="ECO:0000256" key="1">
    <source>
        <dbReference type="ARBA" id="ARBA00004173"/>
    </source>
</evidence>
<comment type="similarity">
    <text evidence="2">Belongs to the adrenodoxin/putidaredoxin family.</text>
</comment>
<dbReference type="GO" id="GO:0005739">
    <property type="term" value="C:mitochondrion"/>
    <property type="evidence" value="ECO:0007669"/>
    <property type="project" value="UniProtKB-SubCell"/>
</dbReference>
<dbReference type="PANTHER" id="PTHR23426">
    <property type="entry name" value="FERREDOXIN/ADRENODOXIN"/>
    <property type="match status" value="1"/>
</dbReference>
<keyword evidence="6" id="KW-0249">Electron transport</keyword>
<evidence type="ECO:0000256" key="7">
    <source>
        <dbReference type="ARBA" id="ARBA00023004"/>
    </source>
</evidence>
<evidence type="ECO:0000256" key="10">
    <source>
        <dbReference type="ARBA" id="ARBA00023221"/>
    </source>
</evidence>